<dbReference type="GO" id="GO:0005524">
    <property type="term" value="F:ATP binding"/>
    <property type="evidence" value="ECO:0007669"/>
    <property type="project" value="UniProtKB-KW"/>
</dbReference>
<dbReference type="EC" id="2.7.13.3" evidence="2"/>
<dbReference type="STRING" id="1219043.SCH01S_52_00300"/>
<feature type="domain" description="Signal transduction histidine kinase subgroup 2 dimerisation and phosphoacceptor" evidence="9">
    <location>
        <begin position="335"/>
        <end position="409"/>
    </location>
</feature>
<name>A0A0E9MTN2_9SPHN</name>
<keyword evidence="5" id="KW-0547">Nucleotide-binding</keyword>
<feature type="transmembrane region" description="Helical" evidence="8">
    <location>
        <begin position="25"/>
        <end position="47"/>
    </location>
</feature>
<evidence type="ECO:0000256" key="1">
    <source>
        <dbReference type="ARBA" id="ARBA00000085"/>
    </source>
</evidence>
<dbReference type="EMBL" id="BBWU01000052">
    <property type="protein sequence ID" value="GAO40848.1"/>
    <property type="molecule type" value="Genomic_DNA"/>
</dbReference>
<comment type="caution">
    <text evidence="10">The sequence shown here is derived from an EMBL/GenBank/DDBJ whole genome shotgun (WGS) entry which is preliminary data.</text>
</comment>
<keyword evidence="11" id="KW-1185">Reference proteome</keyword>
<evidence type="ECO:0000256" key="4">
    <source>
        <dbReference type="ARBA" id="ARBA00022679"/>
    </source>
</evidence>
<evidence type="ECO:0000313" key="10">
    <source>
        <dbReference type="EMBL" id="GAO40848.1"/>
    </source>
</evidence>
<evidence type="ECO:0000313" key="11">
    <source>
        <dbReference type="Proteomes" id="UP000033202"/>
    </source>
</evidence>
<keyword evidence="8" id="KW-0472">Membrane</keyword>
<evidence type="ECO:0000256" key="3">
    <source>
        <dbReference type="ARBA" id="ARBA00022553"/>
    </source>
</evidence>
<sequence>MASAAPARAVTAAVFDRFARLSAGFRLIILLSIALLPLGLLAMLASLQISRSTDLERRATVRIASTEGARRLASELSIDAAALDSAANLLERGGNEATTCSRTLSILSTSLNEPTRFAIVTRTGRLVCGSAAVAGRRASPDQRDDIIANLSKDGLTLTIPGDTQTYFALAFYPREQLAGILRPTTFVAPYSLSLTKGEQTLSLIRGYRPGALQRHETVTTAIPGMPLSLMFDVRSVPFTPAEMLTMSLPVIMWLVAVLIAWLVVNRLVIGPLGQLRANIASYQPGDIANPLRRMAIPAREIEELGETFQTISRTVAAHEDELARGLARQTRLTREVHHRVKNNLQVVSSLINLHARAAQGPEASAAYASIARRVDALAVVHRNHYAELEENRGVNLRSLIGELSANLRATAPGEANRLAILIDVPPVYVGQDTAIPLAFLATELIELAMTINPSASIRVSVLRQAEPDCACLVVGSAALQDSEQLRKLLAGRYGRVLEGLSRQLRNPLEREPEAGSFKVCFPLVPDAAQGTYE</sequence>
<evidence type="ECO:0000256" key="7">
    <source>
        <dbReference type="ARBA" id="ARBA00022840"/>
    </source>
</evidence>
<evidence type="ECO:0000256" key="2">
    <source>
        <dbReference type="ARBA" id="ARBA00012438"/>
    </source>
</evidence>
<dbReference type="Pfam" id="PF07568">
    <property type="entry name" value="HisKA_2"/>
    <property type="match status" value="1"/>
</dbReference>
<comment type="catalytic activity">
    <reaction evidence="1">
        <text>ATP + protein L-histidine = ADP + protein N-phospho-L-histidine.</text>
        <dbReference type="EC" id="2.7.13.3"/>
    </reaction>
</comment>
<feature type="transmembrane region" description="Helical" evidence="8">
    <location>
        <begin position="244"/>
        <end position="264"/>
    </location>
</feature>
<dbReference type="PANTHER" id="PTHR41523">
    <property type="entry name" value="TWO-COMPONENT SYSTEM SENSOR PROTEIN"/>
    <property type="match status" value="1"/>
</dbReference>
<keyword evidence="7" id="KW-0067">ATP-binding</keyword>
<dbReference type="AlphaFoldDB" id="A0A0E9MTN2"/>
<dbReference type="GO" id="GO:0004673">
    <property type="term" value="F:protein histidine kinase activity"/>
    <property type="evidence" value="ECO:0007669"/>
    <property type="project" value="UniProtKB-EC"/>
</dbReference>
<keyword evidence="6 10" id="KW-0418">Kinase</keyword>
<dbReference type="OrthoDB" id="9767435at2"/>
<keyword evidence="8" id="KW-0812">Transmembrane</keyword>
<evidence type="ECO:0000259" key="9">
    <source>
        <dbReference type="Pfam" id="PF07568"/>
    </source>
</evidence>
<reference evidence="10 11" key="1">
    <citation type="submission" date="2015-04" db="EMBL/GenBank/DDBJ databases">
        <title>Whole genome shotgun sequence of Sphingomonas changbaiensis NBRC 104936.</title>
        <authorList>
            <person name="Katano-Makiyama Y."/>
            <person name="Hosoyama A."/>
            <person name="Hashimoto M."/>
            <person name="Noguchi M."/>
            <person name="Tsuchikane K."/>
            <person name="Ohji S."/>
            <person name="Yamazoe A."/>
            <person name="Ichikawa N."/>
            <person name="Kimura A."/>
            <person name="Fujita N."/>
        </authorList>
    </citation>
    <scope>NUCLEOTIDE SEQUENCE [LARGE SCALE GENOMIC DNA]</scope>
    <source>
        <strain evidence="10 11">NBRC 104936</strain>
    </source>
</reference>
<protein>
    <recommendedName>
        <fullName evidence="2">histidine kinase</fullName>
        <ecNumber evidence="2">2.7.13.3</ecNumber>
    </recommendedName>
</protein>
<accession>A0A0E9MTN2</accession>
<dbReference type="InterPro" id="IPR011495">
    <property type="entry name" value="Sig_transdc_His_kin_sub2_dim/P"/>
</dbReference>
<dbReference type="PANTHER" id="PTHR41523:SF8">
    <property type="entry name" value="ETHYLENE RESPONSE SENSOR PROTEIN"/>
    <property type="match status" value="1"/>
</dbReference>
<dbReference type="RefSeq" id="WP_046349631.1">
    <property type="nucleotide sequence ID" value="NZ_BBWU01000052.1"/>
</dbReference>
<keyword evidence="4" id="KW-0808">Transferase</keyword>
<keyword evidence="8" id="KW-1133">Transmembrane helix</keyword>
<dbReference type="Proteomes" id="UP000033202">
    <property type="component" value="Unassembled WGS sequence"/>
</dbReference>
<evidence type="ECO:0000256" key="5">
    <source>
        <dbReference type="ARBA" id="ARBA00022741"/>
    </source>
</evidence>
<evidence type="ECO:0000256" key="6">
    <source>
        <dbReference type="ARBA" id="ARBA00022777"/>
    </source>
</evidence>
<gene>
    <name evidence="10" type="ORF">SCH01S_52_00300</name>
</gene>
<dbReference type="Gene3D" id="3.30.450.20">
    <property type="entry name" value="PAS domain"/>
    <property type="match status" value="1"/>
</dbReference>
<proteinExistence type="predicted"/>
<evidence type="ECO:0000256" key="8">
    <source>
        <dbReference type="SAM" id="Phobius"/>
    </source>
</evidence>
<keyword evidence="3" id="KW-0597">Phosphoprotein</keyword>
<organism evidence="10 11">
    <name type="scientific">Sphingomonas changbaiensis NBRC 104936</name>
    <dbReference type="NCBI Taxonomy" id="1219043"/>
    <lineage>
        <taxon>Bacteria</taxon>
        <taxon>Pseudomonadati</taxon>
        <taxon>Pseudomonadota</taxon>
        <taxon>Alphaproteobacteria</taxon>
        <taxon>Sphingomonadales</taxon>
        <taxon>Sphingomonadaceae</taxon>
        <taxon>Sphingomonas</taxon>
    </lineage>
</organism>